<dbReference type="GO" id="GO:0003723">
    <property type="term" value="F:RNA binding"/>
    <property type="evidence" value="ECO:0007669"/>
    <property type="project" value="InterPro"/>
</dbReference>
<reference evidence="10" key="1">
    <citation type="journal article" date="2023" name="Mol. Phylogenet. Evol.">
        <title>Genome-scale phylogeny and comparative genomics of the fungal order Sordariales.</title>
        <authorList>
            <person name="Hensen N."/>
            <person name="Bonometti L."/>
            <person name="Westerberg I."/>
            <person name="Brannstrom I.O."/>
            <person name="Guillou S."/>
            <person name="Cros-Aarteil S."/>
            <person name="Calhoun S."/>
            <person name="Haridas S."/>
            <person name="Kuo A."/>
            <person name="Mondo S."/>
            <person name="Pangilinan J."/>
            <person name="Riley R."/>
            <person name="LaButti K."/>
            <person name="Andreopoulos B."/>
            <person name="Lipzen A."/>
            <person name="Chen C."/>
            <person name="Yan M."/>
            <person name="Daum C."/>
            <person name="Ng V."/>
            <person name="Clum A."/>
            <person name="Steindorff A."/>
            <person name="Ohm R.A."/>
            <person name="Martin F."/>
            <person name="Silar P."/>
            <person name="Natvig D.O."/>
            <person name="Lalanne C."/>
            <person name="Gautier V."/>
            <person name="Ament-Velasquez S.L."/>
            <person name="Kruys A."/>
            <person name="Hutchinson M.I."/>
            <person name="Powell A.J."/>
            <person name="Barry K."/>
            <person name="Miller A.N."/>
            <person name="Grigoriev I.V."/>
            <person name="Debuchy R."/>
            <person name="Gladieux P."/>
            <person name="Hiltunen Thoren M."/>
            <person name="Johannesson H."/>
        </authorList>
    </citation>
    <scope>NUCLEOTIDE SEQUENCE</scope>
    <source>
        <strain evidence="10">CBS 757.83</strain>
    </source>
</reference>
<evidence type="ECO:0000256" key="2">
    <source>
        <dbReference type="ARBA" id="ARBA00022517"/>
    </source>
</evidence>
<dbReference type="Pfam" id="PF00400">
    <property type="entry name" value="WD40"/>
    <property type="match status" value="1"/>
</dbReference>
<comment type="subcellular location">
    <subcellularLocation>
        <location evidence="1">Nucleus</location>
        <location evidence="1">Nucleolus</location>
    </subcellularLocation>
</comment>
<comment type="caution">
    <text evidence="10">The sequence shown here is derived from an EMBL/GenBank/DDBJ whole genome shotgun (WGS) entry which is preliminary data.</text>
</comment>
<dbReference type="PROSITE" id="PS50294">
    <property type="entry name" value="WD_REPEATS_REGION"/>
    <property type="match status" value="1"/>
</dbReference>
<dbReference type="InterPro" id="IPR015943">
    <property type="entry name" value="WD40/YVTN_repeat-like_dom_sf"/>
</dbReference>
<keyword evidence="11" id="KW-1185">Reference proteome</keyword>
<feature type="region of interest" description="Disordered" evidence="9">
    <location>
        <begin position="1"/>
        <end position="78"/>
    </location>
</feature>
<keyword evidence="2" id="KW-0690">Ribosome biogenesis</keyword>
<dbReference type="GO" id="GO:2000234">
    <property type="term" value="P:positive regulation of rRNA processing"/>
    <property type="evidence" value="ECO:0007669"/>
    <property type="project" value="TreeGrafter"/>
</dbReference>
<dbReference type="Pfam" id="PF23869">
    <property type="entry name" value="Beta-prop_WDR75_1st"/>
    <property type="match status" value="1"/>
</dbReference>
<reference evidence="10" key="2">
    <citation type="submission" date="2023-05" db="EMBL/GenBank/DDBJ databases">
        <authorList>
            <consortium name="Lawrence Berkeley National Laboratory"/>
            <person name="Steindorff A."/>
            <person name="Hensen N."/>
            <person name="Bonometti L."/>
            <person name="Westerberg I."/>
            <person name="Brannstrom I.O."/>
            <person name="Guillou S."/>
            <person name="Cros-Aarteil S."/>
            <person name="Calhoun S."/>
            <person name="Haridas S."/>
            <person name="Kuo A."/>
            <person name="Mondo S."/>
            <person name="Pangilinan J."/>
            <person name="Riley R."/>
            <person name="Labutti K."/>
            <person name="Andreopoulos B."/>
            <person name="Lipzen A."/>
            <person name="Chen C."/>
            <person name="Yanf M."/>
            <person name="Daum C."/>
            <person name="Ng V."/>
            <person name="Clum A."/>
            <person name="Ohm R."/>
            <person name="Martin F."/>
            <person name="Silar P."/>
            <person name="Natvig D."/>
            <person name="Lalanne C."/>
            <person name="Gautier V."/>
            <person name="Ament-Velasquez S.L."/>
            <person name="Kruys A."/>
            <person name="Hutchinson M.I."/>
            <person name="Powell A.J."/>
            <person name="Barry K."/>
            <person name="Miller A.N."/>
            <person name="Grigoriev I.V."/>
            <person name="Debuchy R."/>
            <person name="Gladieux P."/>
            <person name="Thoren M.H."/>
            <person name="Johannesson H."/>
        </authorList>
    </citation>
    <scope>NUCLEOTIDE SEQUENCE</scope>
    <source>
        <strain evidence="10">CBS 757.83</strain>
    </source>
</reference>
<keyword evidence="5" id="KW-0677">Repeat</keyword>
<dbReference type="PANTHER" id="PTHR44215:SF1">
    <property type="entry name" value="WD REPEAT-CONTAINING PROTEIN 75"/>
    <property type="match status" value="1"/>
</dbReference>
<evidence type="ECO:0000256" key="3">
    <source>
        <dbReference type="ARBA" id="ARBA00022552"/>
    </source>
</evidence>
<dbReference type="EMBL" id="MU863625">
    <property type="protein sequence ID" value="KAK4105726.1"/>
    <property type="molecule type" value="Genomic_DNA"/>
</dbReference>
<evidence type="ECO:0000256" key="7">
    <source>
        <dbReference type="ARBA" id="ARBA00023242"/>
    </source>
</evidence>
<feature type="compositionally biased region" description="Polar residues" evidence="9">
    <location>
        <begin position="43"/>
        <end position="60"/>
    </location>
</feature>
<accession>A0AAN6QA41</accession>
<proteinExistence type="predicted"/>
<feature type="repeat" description="WD" evidence="8">
    <location>
        <begin position="356"/>
        <end position="397"/>
    </location>
</feature>
<evidence type="ECO:0000256" key="8">
    <source>
        <dbReference type="PROSITE-ProRule" id="PRU00221"/>
    </source>
</evidence>
<evidence type="ECO:0000313" key="10">
    <source>
        <dbReference type="EMBL" id="KAK4105726.1"/>
    </source>
</evidence>
<dbReference type="PANTHER" id="PTHR44215">
    <property type="entry name" value="WD REPEAT-CONTAINING PROTEIN 75"/>
    <property type="match status" value="1"/>
</dbReference>
<dbReference type="InterPro" id="IPR001680">
    <property type="entry name" value="WD40_rpt"/>
</dbReference>
<dbReference type="PROSITE" id="PS50082">
    <property type="entry name" value="WD_REPEATS_2"/>
    <property type="match status" value="2"/>
</dbReference>
<dbReference type="AlphaFoldDB" id="A0AAN6QA41"/>
<keyword evidence="6" id="KW-0804">Transcription</keyword>
<dbReference type="GO" id="GO:0006364">
    <property type="term" value="P:rRNA processing"/>
    <property type="evidence" value="ECO:0007669"/>
    <property type="project" value="UniProtKB-KW"/>
</dbReference>
<feature type="repeat" description="WD" evidence="8">
    <location>
        <begin position="613"/>
        <end position="645"/>
    </location>
</feature>
<organism evidence="10 11">
    <name type="scientific">Parathielavia hyrcaniae</name>
    <dbReference type="NCBI Taxonomy" id="113614"/>
    <lineage>
        <taxon>Eukaryota</taxon>
        <taxon>Fungi</taxon>
        <taxon>Dikarya</taxon>
        <taxon>Ascomycota</taxon>
        <taxon>Pezizomycotina</taxon>
        <taxon>Sordariomycetes</taxon>
        <taxon>Sordariomycetidae</taxon>
        <taxon>Sordariales</taxon>
        <taxon>Chaetomiaceae</taxon>
        <taxon>Parathielavia</taxon>
    </lineage>
</organism>
<dbReference type="InterPro" id="IPR036322">
    <property type="entry name" value="WD40_repeat_dom_sf"/>
</dbReference>
<dbReference type="SUPFAM" id="SSF50978">
    <property type="entry name" value="WD40 repeat-like"/>
    <property type="match status" value="2"/>
</dbReference>
<evidence type="ECO:0000256" key="6">
    <source>
        <dbReference type="ARBA" id="ARBA00023163"/>
    </source>
</evidence>
<keyword evidence="4 8" id="KW-0853">WD repeat</keyword>
<evidence type="ECO:0000256" key="1">
    <source>
        <dbReference type="ARBA" id="ARBA00004604"/>
    </source>
</evidence>
<protein>
    <submittedName>
        <fullName evidence="10">WD40 repeat-like protein</fullName>
    </submittedName>
</protein>
<dbReference type="Proteomes" id="UP001305647">
    <property type="component" value="Unassembled WGS sequence"/>
</dbReference>
<gene>
    <name evidence="10" type="ORF">N658DRAFT_513103</name>
</gene>
<sequence length="960" mass="104103">MDVNGDTASLKRKREPKDDTPSSLKKHRRRSKLPEDSGAGESASAQDDQQPSNSALQQINGGLEPPDASSQPPDGAARERLASWKVSKPMGGRMLDIDPIFSSDERYLIVTYNTSIQVYSTEDSLLVRRIALPVTRTDDATELVATHIVSAVLSKCDTDYLWVACSDGRIWHINWTSGAGAGNPFRIEAKKVLDVAVDVMEIGGQSDDVLLVLKRLTKSSAQIVAYNVKALSTKSGKLLHTYDESPQLLRSAAEGRLIVAAAKETVHIGLLKVRKLSSLDDLAYRFHCFNVPDLVTSLDIRHTLRAAKKGGFDLQSVDLAVGCARGAIYVYHDLLPKLPGEACGPSRAGLIQPKKYHWHRRAAHAVKWSQDGNYLISGGCETVLVLWQVETGRLDFLPHLSAAIENIVVSPRGASYAVHLDDNSTMILSTAEMRPTMYVSGIQSLVLGDRPSKESLVRRVWRPVEEIVAPLVAAANPRNPSQMVLCVGNGQQASLGGGSTSTPFLQVFDVASFHGITKHAIARTNPTDANVTSDGVPIVEPTVTKLSFSQDGKWLASVDEWQPPERDADALLTGSKTSAEVCRERREIYLKFWEVGAEDQSFQLVTRVNDAHHTGRTETILDLASDPTSSRFATIGNDGMVRFWSPRLRKRDGLAATGPDGQPLRSWTCSRTVSLPTHEQQDDPVDIPTENTARSGAITFSEDGSVLFAAFGPPSAADVVAIDTETGTIRDVVSGMFKGEIRAIRSLSSSLVMLSEDLVVYDIVSDEVLYNYSLKETSEDAKHLTQLAVNYESRSVALVAPVPNLNQGKMKRGARSELVVLNIEEDEPQLVQTFSHLITSVCAAPLSSGFIVVDSAAQILSITEGAEQAPLLQPLADLGVDGSDASGREALLLEGDASDEEMEDADQDVEMEHDDDTHAAVVAPQRLAEVFSAAPAFAMPPIEDIFYQVAGLFSTKPAKA</sequence>
<evidence type="ECO:0000256" key="4">
    <source>
        <dbReference type="ARBA" id="ARBA00022574"/>
    </source>
</evidence>
<name>A0AAN6QA41_9PEZI</name>
<evidence type="ECO:0000256" key="5">
    <source>
        <dbReference type="ARBA" id="ARBA00022737"/>
    </source>
</evidence>
<keyword evidence="7" id="KW-0539">Nucleus</keyword>
<dbReference type="SMART" id="SM00320">
    <property type="entry name" value="WD40"/>
    <property type="match status" value="2"/>
</dbReference>
<dbReference type="GO" id="GO:0032040">
    <property type="term" value="C:small-subunit processome"/>
    <property type="evidence" value="ECO:0007669"/>
    <property type="project" value="InterPro"/>
</dbReference>
<keyword evidence="3" id="KW-0698">rRNA processing</keyword>
<dbReference type="GO" id="GO:0045943">
    <property type="term" value="P:positive regulation of transcription by RNA polymerase I"/>
    <property type="evidence" value="ECO:0007669"/>
    <property type="project" value="InterPro"/>
</dbReference>
<dbReference type="Gene3D" id="2.130.10.10">
    <property type="entry name" value="YVTN repeat-like/Quinoprotein amine dehydrogenase"/>
    <property type="match status" value="2"/>
</dbReference>
<dbReference type="CDD" id="cd23952">
    <property type="entry name" value="Utp17_CTD"/>
    <property type="match status" value="1"/>
</dbReference>
<evidence type="ECO:0000313" key="11">
    <source>
        <dbReference type="Proteomes" id="UP001305647"/>
    </source>
</evidence>
<dbReference type="InterPro" id="IPR053826">
    <property type="entry name" value="WDR75"/>
</dbReference>
<evidence type="ECO:0000256" key="9">
    <source>
        <dbReference type="SAM" id="MobiDB-lite"/>
    </source>
</evidence>